<dbReference type="Pfam" id="PF01558">
    <property type="entry name" value="POR"/>
    <property type="match status" value="1"/>
</dbReference>
<evidence type="ECO:0000259" key="2">
    <source>
        <dbReference type="Pfam" id="PF01558"/>
    </source>
</evidence>
<dbReference type="PANTHER" id="PTHR32154">
    <property type="entry name" value="PYRUVATE-FLAVODOXIN OXIDOREDUCTASE-RELATED"/>
    <property type="match status" value="1"/>
</dbReference>
<feature type="domain" description="Pyruvate flavodoxin/ferredoxin oxidoreductase pyrimidine binding" evidence="3">
    <location>
        <begin position="36"/>
        <end position="255"/>
    </location>
</feature>
<dbReference type="InterPro" id="IPR002880">
    <property type="entry name" value="Pyrv_Fd/Flavodoxin_OxRdtase_N"/>
</dbReference>
<dbReference type="CDD" id="cd07034">
    <property type="entry name" value="TPP_PYR_PFOR_IOR-alpha_like"/>
    <property type="match status" value="1"/>
</dbReference>
<dbReference type="SUPFAM" id="SSF52922">
    <property type="entry name" value="TK C-terminal domain-like"/>
    <property type="match status" value="1"/>
</dbReference>
<accession>A0A1F6TH03</accession>
<dbReference type="GO" id="GO:0006979">
    <property type="term" value="P:response to oxidative stress"/>
    <property type="evidence" value="ECO:0007669"/>
    <property type="project" value="TreeGrafter"/>
</dbReference>
<dbReference type="FunFam" id="3.40.50.970:FF:000012">
    <property type="entry name" value="Pyruvate:ferredoxin (Flavodoxin) oxidoreductase"/>
    <property type="match status" value="1"/>
</dbReference>
<protein>
    <submittedName>
        <fullName evidence="5">Pyruvate ferredoxin oxidoreductase</fullName>
    </submittedName>
</protein>
<gene>
    <name evidence="5" type="ORF">A2V92_05995</name>
</gene>
<dbReference type="AlphaFoldDB" id="A0A1F6TH03"/>
<proteinExistence type="predicted"/>
<dbReference type="InterPro" id="IPR009014">
    <property type="entry name" value="Transketo_C/PFOR_II"/>
</dbReference>
<evidence type="ECO:0000259" key="3">
    <source>
        <dbReference type="Pfam" id="PF01855"/>
    </source>
</evidence>
<evidence type="ECO:0000256" key="1">
    <source>
        <dbReference type="ARBA" id="ARBA00023002"/>
    </source>
</evidence>
<dbReference type="InterPro" id="IPR002869">
    <property type="entry name" value="Pyrv_flavodox_OxRed_cen"/>
</dbReference>
<dbReference type="InterPro" id="IPR033412">
    <property type="entry name" value="PFOR_II"/>
</dbReference>
<dbReference type="EMBL" id="MFST01000049">
    <property type="protein sequence ID" value="OGI44410.1"/>
    <property type="molecule type" value="Genomic_DNA"/>
</dbReference>
<evidence type="ECO:0000313" key="6">
    <source>
        <dbReference type="Proteomes" id="UP000179344"/>
    </source>
</evidence>
<dbReference type="SUPFAM" id="SSF52518">
    <property type="entry name" value="Thiamin diphosphate-binding fold (THDP-binding)"/>
    <property type="match status" value="1"/>
</dbReference>
<keyword evidence="1" id="KW-0560">Oxidoreductase</keyword>
<dbReference type="GO" id="GO:0016903">
    <property type="term" value="F:oxidoreductase activity, acting on the aldehyde or oxo group of donors"/>
    <property type="evidence" value="ECO:0007669"/>
    <property type="project" value="InterPro"/>
</dbReference>
<sequence>MPPKNSGATAPPYPGTPTTADGSAVVVWVETNISDGACAYPITPSTNMGTGYQLAVANGNKNLWGRELFFLEPESEHSAASACEGFALAGGRVTNFTSGQGLVLMKEVLYPISGKRLPMVFHIGARALTSHSLNVHAGHDDVMAVADCGWGMLFARNAQEAQDLGLIARRAAENSRTPFMSVQDGFLTTHTIENVRLAEPELMKEYVGDPRDKLACFFDPDRPLMTGVVQNQDSYMKGKIAQRYFYDEVPRHLGEAFDEFHRLTGRRYGFVDGYRLEDAEYAIVGLGSVMETAIPAVDWMRKQFGWKVGLLHVTSFRPFPGRAIVAALKNCKAVSVIERMDNPLAKDNPLTVEVKAAFADAAAGMSGYDAITRVPKIYSGVYGLGSRDTRVGDLVAVAENMIAGGREFFALNIVHPTALARRHDPDVRPRGAFSMRGHSVGGYGSVTTNKVIASLVEEIFGLFVQAYPKYGSDKKGLPTTYYLTVAHEHIREHAELEHVDFVPIHDINAFGAANPMHGIAAGGCLFIQSRFETDAEVWRHIPSLARDTILKKRLRVFYLDAVRIARELAATPDLQTRMQGIVLLGIFLKVAPFVRAKNLSEAQLFEGVERALRKYFGRRGEKVVEANLTAVKQGYFGAHELDLARISAAVADSRPTTQRRDAEARRK</sequence>
<dbReference type="Gene3D" id="3.40.920.10">
    <property type="entry name" value="Pyruvate-ferredoxin oxidoreductase, PFOR, domain III"/>
    <property type="match status" value="1"/>
</dbReference>
<dbReference type="Pfam" id="PF01855">
    <property type="entry name" value="POR_N"/>
    <property type="match status" value="1"/>
</dbReference>
<name>A0A1F6TH03_9PROT</name>
<keyword evidence="5" id="KW-0670">Pyruvate</keyword>
<dbReference type="InterPro" id="IPR029061">
    <property type="entry name" value="THDP-binding"/>
</dbReference>
<dbReference type="Gene3D" id="3.40.50.970">
    <property type="match status" value="1"/>
</dbReference>
<dbReference type="Proteomes" id="UP000179344">
    <property type="component" value="Unassembled WGS sequence"/>
</dbReference>
<dbReference type="SUPFAM" id="SSF53323">
    <property type="entry name" value="Pyruvate-ferredoxin oxidoreductase, PFOR, domain III"/>
    <property type="match status" value="1"/>
</dbReference>
<dbReference type="InterPro" id="IPR019752">
    <property type="entry name" value="Pyrv/ketoisovalerate_OxRed_cat"/>
</dbReference>
<dbReference type="Gene3D" id="3.40.50.920">
    <property type="match status" value="1"/>
</dbReference>
<dbReference type="PANTHER" id="PTHR32154:SF0">
    <property type="entry name" value="PYRUVATE-FLAVODOXIN OXIDOREDUCTASE-RELATED"/>
    <property type="match status" value="1"/>
</dbReference>
<dbReference type="InterPro" id="IPR050722">
    <property type="entry name" value="Pyruvate:ferred/Flavod_OxRd"/>
</dbReference>
<feature type="domain" description="Pyruvate/ketoisovalerate oxidoreductase catalytic" evidence="2">
    <location>
        <begin position="441"/>
        <end position="635"/>
    </location>
</feature>
<comment type="caution">
    <text evidence="5">The sequence shown here is derived from an EMBL/GenBank/DDBJ whole genome shotgun (WGS) entry which is preliminary data.</text>
</comment>
<evidence type="ECO:0000259" key="4">
    <source>
        <dbReference type="Pfam" id="PF17147"/>
    </source>
</evidence>
<feature type="domain" description="Pyruvate:ferredoxin oxidoreductase core" evidence="4">
    <location>
        <begin position="279"/>
        <end position="361"/>
    </location>
</feature>
<reference evidence="5 6" key="1">
    <citation type="journal article" date="2016" name="Nat. Commun.">
        <title>Thousands of microbial genomes shed light on interconnected biogeochemical processes in an aquifer system.</title>
        <authorList>
            <person name="Anantharaman K."/>
            <person name="Brown C.T."/>
            <person name="Hug L.A."/>
            <person name="Sharon I."/>
            <person name="Castelle C.J."/>
            <person name="Probst A.J."/>
            <person name="Thomas B.C."/>
            <person name="Singh A."/>
            <person name="Wilkins M.J."/>
            <person name="Karaoz U."/>
            <person name="Brodie E.L."/>
            <person name="Williams K.H."/>
            <person name="Hubbard S.S."/>
            <person name="Banfield J.F."/>
        </authorList>
    </citation>
    <scope>NUCLEOTIDE SEQUENCE [LARGE SCALE GENOMIC DNA]</scope>
</reference>
<evidence type="ECO:0000313" key="5">
    <source>
        <dbReference type="EMBL" id="OGI44410.1"/>
    </source>
</evidence>
<dbReference type="Pfam" id="PF17147">
    <property type="entry name" value="PFOR_II"/>
    <property type="match status" value="1"/>
</dbReference>
<organism evidence="5 6">
    <name type="scientific">Candidatus Muproteobacteria bacterium RBG_16_65_31</name>
    <dbReference type="NCBI Taxonomy" id="1817759"/>
    <lineage>
        <taxon>Bacteria</taxon>
        <taxon>Pseudomonadati</taxon>
        <taxon>Pseudomonadota</taxon>
        <taxon>Candidatus Muproteobacteria</taxon>
    </lineage>
</organism>